<sequence>MPVEESDLVPAPSHIIGPTWRRRKSGGWYLPQRSLGWAILNWLYKYVRQPSGPRAGEPFLPTDEQARWIVWWYAVDSRGRFIYRKAVLRRLKGWGKDPIAACLALVELCGPVEFSHFGVDGEPVGKTRSAAWVQVAAVSLDQTKNTMSLFPAMISRELREDYGLDVNKTVIYTRAGGQIEAVTASPFALEGKRPTMVIKNETQWWVEANNGHAMAGVIAGNVDKAAYGGCRVLSICNAHVPGLESDAERDWDAFQKVLAGQAIDTGLLYDSIEAPADTPVSEIPPPDTDPEGFEAGVAQLRAGLEIARGDAVWLDIETLIASILDIRNPITESRRKFLNQVLASEDSWIAPYEWDFCHDPGLRPLSRQDRITLGFDGSKGRDWTALVACRVEDGALFLVRAWNPDRYGGEIPREDVARTVEWMFGRYDVVAMRADVREFESYVDQWAVKFGRRLKVKATPKHAVGYDMRSNVKGFTLDAERFLDAVLEGEVVHDGSPILRQHILNAHRRPNQHGVSIGKVTKDSDRKIDAAVCAVLAYAARMDFLMSKKGRGRKVVILK</sequence>
<name>A0ABQ2UNA9_9PSEU</name>
<dbReference type="EMBL" id="BMRE01000018">
    <property type="protein sequence ID" value="GGU45859.1"/>
    <property type="molecule type" value="Genomic_DNA"/>
</dbReference>
<organism evidence="1 2">
    <name type="scientific">Lentzea flava</name>
    <dbReference type="NCBI Taxonomy" id="103732"/>
    <lineage>
        <taxon>Bacteria</taxon>
        <taxon>Bacillati</taxon>
        <taxon>Actinomycetota</taxon>
        <taxon>Actinomycetes</taxon>
        <taxon>Pseudonocardiales</taxon>
        <taxon>Pseudonocardiaceae</taxon>
        <taxon>Lentzea</taxon>
    </lineage>
</organism>
<dbReference type="InterPro" id="IPR027417">
    <property type="entry name" value="P-loop_NTPase"/>
</dbReference>
<comment type="caution">
    <text evidence="1">The sequence shown here is derived from an EMBL/GenBank/DDBJ whole genome shotgun (WGS) entry which is preliminary data.</text>
</comment>
<keyword evidence="2" id="KW-1185">Reference proteome</keyword>
<proteinExistence type="predicted"/>
<dbReference type="Proteomes" id="UP000649573">
    <property type="component" value="Unassembled WGS sequence"/>
</dbReference>
<gene>
    <name evidence="1" type="primary">terL</name>
    <name evidence="1" type="ORF">GCM10010178_42940</name>
</gene>
<dbReference type="Gene3D" id="3.40.50.300">
    <property type="entry name" value="P-loop containing nucleotide triphosphate hydrolases"/>
    <property type="match status" value="1"/>
</dbReference>
<evidence type="ECO:0000313" key="1">
    <source>
        <dbReference type="EMBL" id="GGU45859.1"/>
    </source>
</evidence>
<protein>
    <submittedName>
        <fullName evidence="1">Terminase</fullName>
    </submittedName>
</protein>
<accession>A0ABQ2UNA9</accession>
<evidence type="ECO:0000313" key="2">
    <source>
        <dbReference type="Proteomes" id="UP000649573"/>
    </source>
</evidence>
<reference evidence="2" key="1">
    <citation type="journal article" date="2019" name="Int. J. Syst. Evol. Microbiol.">
        <title>The Global Catalogue of Microorganisms (GCM) 10K type strain sequencing project: providing services to taxonomists for standard genome sequencing and annotation.</title>
        <authorList>
            <consortium name="The Broad Institute Genomics Platform"/>
            <consortium name="The Broad Institute Genome Sequencing Center for Infectious Disease"/>
            <person name="Wu L."/>
            <person name="Ma J."/>
        </authorList>
    </citation>
    <scope>NUCLEOTIDE SEQUENCE [LARGE SCALE GENOMIC DNA]</scope>
    <source>
        <strain evidence="2">JCM 3296</strain>
    </source>
</reference>